<dbReference type="CDD" id="cd12952">
    <property type="entry name" value="MMP_ACEL2062"/>
    <property type="match status" value="1"/>
</dbReference>
<dbReference type="Pfam" id="PF06262">
    <property type="entry name" value="Zincin_1"/>
    <property type="match status" value="1"/>
</dbReference>
<protein>
    <submittedName>
        <fullName evidence="1">Metallopeptidase family protein</fullName>
    </submittedName>
</protein>
<name>A0A7V3VTV1_UNCW3</name>
<gene>
    <name evidence="1" type="ORF">ENX68_02685</name>
</gene>
<dbReference type="InterPro" id="IPR010428">
    <property type="entry name" value="Zincin_1"/>
</dbReference>
<sequence length="113" mass="13314">MTREVFEKVVKESLKQLPQILRKKLINVEIVIEDEPIPQKSLLGLYQGVPLKKRGFWYGNVLPDKITIFKNNIERLTKDDDEIKKLVYEVLLHEIGHYFGFAEEDLQEMAEDQ</sequence>
<organism evidence="1">
    <name type="scientific">candidate division WOR-3 bacterium</name>
    <dbReference type="NCBI Taxonomy" id="2052148"/>
    <lineage>
        <taxon>Bacteria</taxon>
        <taxon>Bacteria division WOR-3</taxon>
    </lineage>
</organism>
<evidence type="ECO:0000313" key="1">
    <source>
        <dbReference type="EMBL" id="HGE77892.1"/>
    </source>
</evidence>
<dbReference type="Gene3D" id="3.30.2010.20">
    <property type="match status" value="1"/>
</dbReference>
<dbReference type="EMBL" id="DTOZ01000072">
    <property type="protein sequence ID" value="HGE77892.1"/>
    <property type="molecule type" value="Genomic_DNA"/>
</dbReference>
<dbReference type="AlphaFoldDB" id="A0A7V3VTV1"/>
<reference evidence="1" key="1">
    <citation type="journal article" date="2020" name="mSystems">
        <title>Genome- and Community-Level Interaction Insights into Carbon Utilization and Element Cycling Functions of Hydrothermarchaeota in Hydrothermal Sediment.</title>
        <authorList>
            <person name="Zhou Z."/>
            <person name="Liu Y."/>
            <person name="Xu W."/>
            <person name="Pan J."/>
            <person name="Luo Z.H."/>
            <person name="Li M."/>
        </authorList>
    </citation>
    <scope>NUCLEOTIDE SEQUENCE [LARGE SCALE GENOMIC DNA]</scope>
    <source>
        <strain evidence="1">SpSt-961</strain>
    </source>
</reference>
<accession>A0A7V3VTV1</accession>
<proteinExistence type="predicted"/>
<dbReference type="InterPro" id="IPR038555">
    <property type="entry name" value="Zincin_1_sf"/>
</dbReference>
<dbReference type="SUPFAM" id="SSF55486">
    <property type="entry name" value="Metalloproteases ('zincins'), catalytic domain"/>
    <property type="match status" value="1"/>
</dbReference>
<comment type="caution">
    <text evidence="1">The sequence shown here is derived from an EMBL/GenBank/DDBJ whole genome shotgun (WGS) entry which is preliminary data.</text>
</comment>